<dbReference type="Pfam" id="PF00069">
    <property type="entry name" value="Pkinase"/>
    <property type="match status" value="1"/>
</dbReference>
<dbReference type="SMART" id="SM00220">
    <property type="entry name" value="S_TKc"/>
    <property type="match status" value="1"/>
</dbReference>
<evidence type="ECO:0000256" key="10">
    <source>
        <dbReference type="ARBA" id="ARBA00023288"/>
    </source>
</evidence>
<evidence type="ECO:0000256" key="3">
    <source>
        <dbReference type="ARBA" id="ARBA00022475"/>
    </source>
</evidence>
<comment type="similarity">
    <text evidence="2">Belongs to the protein kinase superfamily. Ser/Thr protein kinase family.</text>
</comment>
<dbReference type="Proteomes" id="UP001188597">
    <property type="component" value="Unassembled WGS sequence"/>
</dbReference>
<feature type="compositionally biased region" description="Acidic residues" evidence="11">
    <location>
        <begin position="345"/>
        <end position="354"/>
    </location>
</feature>
<feature type="region of interest" description="Disordered" evidence="11">
    <location>
        <begin position="49"/>
        <end position="72"/>
    </location>
</feature>
<dbReference type="EMBL" id="JAVXUP010000083">
    <property type="protein sequence ID" value="KAK3039114.1"/>
    <property type="molecule type" value="Genomic_DNA"/>
</dbReference>
<evidence type="ECO:0000256" key="6">
    <source>
        <dbReference type="ARBA" id="ARBA00022741"/>
    </source>
</evidence>
<dbReference type="PROSITE" id="PS50011">
    <property type="entry name" value="PROTEIN_KINASE_DOM"/>
    <property type="match status" value="1"/>
</dbReference>
<evidence type="ECO:0000256" key="5">
    <source>
        <dbReference type="ARBA" id="ARBA00022679"/>
    </source>
</evidence>
<evidence type="ECO:0000256" key="2">
    <source>
        <dbReference type="ARBA" id="ARBA00008684"/>
    </source>
</evidence>
<dbReference type="SUPFAM" id="SSF56112">
    <property type="entry name" value="Protein kinase-like (PK-like)"/>
    <property type="match status" value="1"/>
</dbReference>
<dbReference type="PANTHER" id="PTHR47985">
    <property type="entry name" value="OS07G0668900 PROTEIN"/>
    <property type="match status" value="1"/>
</dbReference>
<comment type="caution">
    <text evidence="13">The sequence shown here is derived from an EMBL/GenBank/DDBJ whole genome shotgun (WGS) entry which is preliminary data.</text>
</comment>
<evidence type="ECO:0000313" key="14">
    <source>
        <dbReference type="Proteomes" id="UP001188597"/>
    </source>
</evidence>
<feature type="region of interest" description="Disordered" evidence="11">
    <location>
        <begin position="320"/>
        <end position="360"/>
    </location>
</feature>
<dbReference type="InterPro" id="IPR000719">
    <property type="entry name" value="Prot_kinase_dom"/>
</dbReference>
<accession>A0AA88X4D5</accession>
<evidence type="ECO:0000313" key="13">
    <source>
        <dbReference type="EMBL" id="KAK3039114.1"/>
    </source>
</evidence>
<keyword evidence="14" id="KW-1185">Reference proteome</keyword>
<feature type="domain" description="Protein kinase" evidence="12">
    <location>
        <begin position="1"/>
        <end position="316"/>
    </location>
</feature>
<dbReference type="Gene3D" id="1.10.510.10">
    <property type="entry name" value="Transferase(Phosphotransferase) domain 1"/>
    <property type="match status" value="1"/>
</dbReference>
<keyword evidence="9" id="KW-0472">Membrane</keyword>
<keyword evidence="7" id="KW-0418">Kinase</keyword>
<keyword evidence="10" id="KW-0449">Lipoprotein</keyword>
<evidence type="ECO:0000256" key="4">
    <source>
        <dbReference type="ARBA" id="ARBA00022527"/>
    </source>
</evidence>
<protein>
    <recommendedName>
        <fullName evidence="12">Protein kinase domain-containing protein</fullName>
    </recommendedName>
</protein>
<keyword evidence="6" id="KW-0547">Nucleotide-binding</keyword>
<name>A0AA88X4D5_9ASTE</name>
<keyword evidence="4" id="KW-0723">Serine/threonine-protein kinase</keyword>
<evidence type="ECO:0000256" key="8">
    <source>
        <dbReference type="ARBA" id="ARBA00022840"/>
    </source>
</evidence>
<dbReference type="Gene3D" id="3.30.200.20">
    <property type="entry name" value="Phosphorylase Kinase, domain 1"/>
    <property type="match status" value="1"/>
</dbReference>
<sequence>MGRCSCFGRKKGVKRKSMEDTKLNPGPSNFPSGKTFLYLMKLHAVKSKTNAQQRQELSVSKHGSDAKKEGNTFTHQELATATNNFKKESYIGEGGFGKVFRGQIETTGQPLYLPYIFGSCADLTPNMEPLDWNTRMRIAAGAARGLDYLHNQANPPVIYRDLKPSNILLDEGYHPKLSDFGLAKFGPSEDKSHVSTRVMGTHGYCAPEYGASGKLTMKSDIYSFGVVLLELITGRRALESSGSEKRSLVEWARPMLRDRENFVQLADPRLRGHFSESALRRFLETALMCLRTEAHKRPSVSDVVLALDYLASHPYDPKVARGSRVRDGRGRRVPGREGQRNVNAEDYEGPDDTPTETSLLNKDVERDRAVAEAKVWGETCREQRRLGAETDFDACRV</sequence>
<dbReference type="PROSITE" id="PS00108">
    <property type="entry name" value="PROTEIN_KINASE_ST"/>
    <property type="match status" value="1"/>
</dbReference>
<dbReference type="GO" id="GO:0005524">
    <property type="term" value="F:ATP binding"/>
    <property type="evidence" value="ECO:0007669"/>
    <property type="project" value="UniProtKB-KW"/>
</dbReference>
<evidence type="ECO:0000256" key="1">
    <source>
        <dbReference type="ARBA" id="ARBA00004193"/>
    </source>
</evidence>
<keyword evidence="3" id="KW-1003">Cell membrane</keyword>
<keyword evidence="8" id="KW-0067">ATP-binding</keyword>
<gene>
    <name evidence="13" type="ORF">RJ639_028860</name>
</gene>
<organism evidence="13 14">
    <name type="scientific">Escallonia herrerae</name>
    <dbReference type="NCBI Taxonomy" id="1293975"/>
    <lineage>
        <taxon>Eukaryota</taxon>
        <taxon>Viridiplantae</taxon>
        <taxon>Streptophyta</taxon>
        <taxon>Embryophyta</taxon>
        <taxon>Tracheophyta</taxon>
        <taxon>Spermatophyta</taxon>
        <taxon>Magnoliopsida</taxon>
        <taxon>eudicotyledons</taxon>
        <taxon>Gunneridae</taxon>
        <taxon>Pentapetalae</taxon>
        <taxon>asterids</taxon>
        <taxon>campanulids</taxon>
        <taxon>Escalloniales</taxon>
        <taxon>Escalloniaceae</taxon>
        <taxon>Escallonia</taxon>
    </lineage>
</organism>
<dbReference type="InterPro" id="IPR011009">
    <property type="entry name" value="Kinase-like_dom_sf"/>
</dbReference>
<dbReference type="GO" id="GO:0004674">
    <property type="term" value="F:protein serine/threonine kinase activity"/>
    <property type="evidence" value="ECO:0007669"/>
    <property type="project" value="UniProtKB-KW"/>
</dbReference>
<feature type="compositionally biased region" description="Polar residues" evidence="11">
    <location>
        <begin position="49"/>
        <end position="58"/>
    </location>
</feature>
<dbReference type="InterPro" id="IPR008271">
    <property type="entry name" value="Ser/Thr_kinase_AS"/>
</dbReference>
<evidence type="ECO:0000256" key="9">
    <source>
        <dbReference type="ARBA" id="ARBA00023136"/>
    </source>
</evidence>
<evidence type="ECO:0000256" key="7">
    <source>
        <dbReference type="ARBA" id="ARBA00022777"/>
    </source>
</evidence>
<evidence type="ECO:0000259" key="12">
    <source>
        <dbReference type="PROSITE" id="PS50011"/>
    </source>
</evidence>
<dbReference type="AlphaFoldDB" id="A0AA88X4D5"/>
<evidence type="ECO:0000256" key="11">
    <source>
        <dbReference type="SAM" id="MobiDB-lite"/>
    </source>
</evidence>
<feature type="compositionally biased region" description="Basic and acidic residues" evidence="11">
    <location>
        <begin position="320"/>
        <end position="339"/>
    </location>
</feature>
<comment type="subcellular location">
    <subcellularLocation>
        <location evidence="1">Cell membrane</location>
        <topology evidence="1">Lipid-anchor</topology>
    </subcellularLocation>
</comment>
<keyword evidence="5" id="KW-0808">Transferase</keyword>
<dbReference type="GO" id="GO:0005886">
    <property type="term" value="C:plasma membrane"/>
    <property type="evidence" value="ECO:0007669"/>
    <property type="project" value="UniProtKB-SubCell"/>
</dbReference>
<proteinExistence type="inferred from homology"/>
<reference evidence="13" key="1">
    <citation type="submission" date="2022-12" db="EMBL/GenBank/DDBJ databases">
        <title>Draft genome assemblies for two species of Escallonia (Escalloniales).</title>
        <authorList>
            <person name="Chanderbali A."/>
            <person name="Dervinis C."/>
            <person name="Anghel I."/>
            <person name="Soltis D."/>
            <person name="Soltis P."/>
            <person name="Zapata F."/>
        </authorList>
    </citation>
    <scope>NUCLEOTIDE SEQUENCE</scope>
    <source>
        <strain evidence="13">UCBG64.0493</strain>
        <tissue evidence="13">Leaf</tissue>
    </source>
</reference>
<dbReference type="FunFam" id="1.10.510.10:FF:000032">
    <property type="entry name" value="Serine/threonine-protein kinase PBS1"/>
    <property type="match status" value="1"/>
</dbReference>
<dbReference type="PANTHER" id="PTHR47985:SF4">
    <property type="entry name" value="SERINE_THREONINE-PROTEIN KINASE PBL27"/>
    <property type="match status" value="1"/>
</dbReference>